<dbReference type="PANTHER" id="PTHR13847">
    <property type="entry name" value="SARCOSINE DEHYDROGENASE-RELATED"/>
    <property type="match status" value="1"/>
</dbReference>
<evidence type="ECO:0000256" key="1">
    <source>
        <dbReference type="ARBA" id="ARBA00023002"/>
    </source>
</evidence>
<dbReference type="EC" id="1.4.99.1" evidence="3"/>
<dbReference type="PANTHER" id="PTHR13847:SF289">
    <property type="entry name" value="GLYCINE OXIDASE"/>
    <property type="match status" value="1"/>
</dbReference>
<reference evidence="4" key="1">
    <citation type="submission" date="2014-08" db="EMBL/GenBank/DDBJ databases">
        <authorList>
            <person name="Moulin L."/>
        </authorList>
    </citation>
    <scope>NUCLEOTIDE SEQUENCE [LARGE SCALE GENOMIC DNA]</scope>
</reference>
<evidence type="ECO:0000313" key="4">
    <source>
        <dbReference type="Proteomes" id="UP000045285"/>
    </source>
</evidence>
<evidence type="ECO:0000259" key="2">
    <source>
        <dbReference type="Pfam" id="PF01266"/>
    </source>
</evidence>
<dbReference type="AlphaFoldDB" id="A0A090E1Y4"/>
<feature type="domain" description="FAD dependent oxidoreductase" evidence="2">
    <location>
        <begin position="4"/>
        <end position="393"/>
    </location>
</feature>
<dbReference type="Gene3D" id="3.30.9.10">
    <property type="entry name" value="D-Amino Acid Oxidase, subunit A, domain 2"/>
    <property type="match status" value="1"/>
</dbReference>
<organism evidence="3 4">
    <name type="scientific">Mesorhizobium plurifarium</name>
    <dbReference type="NCBI Taxonomy" id="69974"/>
    <lineage>
        <taxon>Bacteria</taxon>
        <taxon>Pseudomonadati</taxon>
        <taxon>Pseudomonadota</taxon>
        <taxon>Alphaproteobacteria</taxon>
        <taxon>Hyphomicrobiales</taxon>
        <taxon>Phyllobacteriaceae</taxon>
        <taxon>Mesorhizobium</taxon>
    </lineage>
</organism>
<dbReference type="GO" id="GO:0005737">
    <property type="term" value="C:cytoplasm"/>
    <property type="evidence" value="ECO:0007669"/>
    <property type="project" value="TreeGrafter"/>
</dbReference>
<protein>
    <submittedName>
        <fullName evidence="3">Putative D-amino-acid dehydrogenase (DadA-like)</fullName>
        <ecNumber evidence="3">1.4.99.1</ecNumber>
    </submittedName>
</protein>
<sequence>MKSAIVLGAGMIGVATAVHLQQRGWSVVLLDRKEPGLETSYANAGIIQSEAVRPYAMSHDWRELARIALGRSNEVRCRLAGLSRHLGPLLSYWLHSFPVRHTRASEAYAQIIGCAIPEHEVFIRQSNACNLIRCDGFRVLYRRQSALEAAVAAAESCRQAYGVKFSLLTAGELKKAEPALADAGVGALHWLEPWAVLDPGALVCAYADLFTRLGGRLVRGDARSLAKSGSGGWSVIAEDGRLEADAAVVALGPWSPDLLKRFGYRFPMVRKRGYYRHYEGGSRLDLPLCDSANGYVVAPMAKGVRITTGAELTAPSAKPNFSQLAHAEQAARKMIMLGRPLEPEPGYGTRPCMPDMLPVVGAAPHHPGLWLHFGHGHQGFTLGPATGRLIAELMTDKVSMIDPLPYRPERYWHN</sequence>
<keyword evidence="1 3" id="KW-0560">Oxidoreductase</keyword>
<evidence type="ECO:0000313" key="3">
    <source>
        <dbReference type="EMBL" id="CDX21105.1"/>
    </source>
</evidence>
<dbReference type="InterPro" id="IPR006076">
    <property type="entry name" value="FAD-dep_OxRdtase"/>
</dbReference>
<dbReference type="Proteomes" id="UP000045285">
    <property type="component" value="Unassembled WGS sequence"/>
</dbReference>
<dbReference type="GO" id="GO:0016491">
    <property type="term" value="F:oxidoreductase activity"/>
    <property type="evidence" value="ECO:0007669"/>
    <property type="project" value="UniProtKB-KW"/>
</dbReference>
<dbReference type="Pfam" id="PF01266">
    <property type="entry name" value="DAO"/>
    <property type="match status" value="1"/>
</dbReference>
<dbReference type="Gene3D" id="3.50.50.60">
    <property type="entry name" value="FAD/NAD(P)-binding domain"/>
    <property type="match status" value="2"/>
</dbReference>
<dbReference type="InterPro" id="IPR036188">
    <property type="entry name" value="FAD/NAD-bd_sf"/>
</dbReference>
<gene>
    <name evidence="3" type="ORF">MPL3356_340180</name>
</gene>
<accession>A0A090E1Y4</accession>
<dbReference type="EMBL" id="CCMZ01000028">
    <property type="protein sequence ID" value="CDX21105.1"/>
    <property type="molecule type" value="Genomic_DNA"/>
</dbReference>
<name>A0A090E1Y4_MESPL</name>
<keyword evidence="4" id="KW-1185">Reference proteome</keyword>
<dbReference type="SUPFAM" id="SSF51905">
    <property type="entry name" value="FAD/NAD(P)-binding domain"/>
    <property type="match status" value="1"/>
</dbReference>
<proteinExistence type="predicted"/>